<evidence type="ECO:0000313" key="2">
    <source>
        <dbReference type="EMBL" id="KAF0034232.1"/>
    </source>
</evidence>
<sequence length="96" mass="10670">MFNISAVHADRSTAFWVMPRERLRVRSGESRFVWCPAAKSFRTGEFHWISGLMNIDLSLSLCPVVSVLGENAAQQRDEGQRYNPAAGVTTQSGRVG</sequence>
<organism evidence="2 3">
    <name type="scientific">Scophthalmus maximus</name>
    <name type="common">Turbot</name>
    <name type="synonym">Psetta maxima</name>
    <dbReference type="NCBI Taxonomy" id="52904"/>
    <lineage>
        <taxon>Eukaryota</taxon>
        <taxon>Metazoa</taxon>
        <taxon>Chordata</taxon>
        <taxon>Craniata</taxon>
        <taxon>Vertebrata</taxon>
        <taxon>Euteleostomi</taxon>
        <taxon>Actinopterygii</taxon>
        <taxon>Neopterygii</taxon>
        <taxon>Teleostei</taxon>
        <taxon>Neoteleostei</taxon>
        <taxon>Acanthomorphata</taxon>
        <taxon>Carangaria</taxon>
        <taxon>Pleuronectiformes</taxon>
        <taxon>Pleuronectoidei</taxon>
        <taxon>Scophthalmidae</taxon>
        <taxon>Scophthalmus</taxon>
    </lineage>
</organism>
<evidence type="ECO:0000313" key="3">
    <source>
        <dbReference type="Proteomes" id="UP000438429"/>
    </source>
</evidence>
<gene>
    <name evidence="2" type="ORF">F2P81_014298</name>
</gene>
<evidence type="ECO:0000256" key="1">
    <source>
        <dbReference type="SAM" id="MobiDB-lite"/>
    </source>
</evidence>
<dbReference type="AlphaFoldDB" id="A0A6A4SVX1"/>
<dbReference type="Proteomes" id="UP000438429">
    <property type="component" value="Unassembled WGS sequence"/>
</dbReference>
<accession>A0A6A4SVX1</accession>
<protein>
    <submittedName>
        <fullName evidence="2">Uncharacterized protein</fullName>
    </submittedName>
</protein>
<feature type="region of interest" description="Disordered" evidence="1">
    <location>
        <begin position="75"/>
        <end position="96"/>
    </location>
</feature>
<name>A0A6A4SVX1_SCOMX</name>
<reference evidence="2 3" key="1">
    <citation type="submission" date="2019-06" db="EMBL/GenBank/DDBJ databases">
        <title>Draft genomes of female and male turbot (Scophthalmus maximus).</title>
        <authorList>
            <person name="Xu H."/>
            <person name="Xu X.-W."/>
            <person name="Shao C."/>
            <person name="Chen S."/>
        </authorList>
    </citation>
    <scope>NUCLEOTIDE SEQUENCE [LARGE SCALE GENOMIC DNA]</scope>
    <source>
        <strain evidence="2">Ysfricsl-2016a</strain>
        <tissue evidence="2">Blood</tissue>
    </source>
</reference>
<dbReference type="EMBL" id="VEVO01000012">
    <property type="protein sequence ID" value="KAF0034232.1"/>
    <property type="molecule type" value="Genomic_DNA"/>
</dbReference>
<proteinExistence type="predicted"/>
<comment type="caution">
    <text evidence="2">The sequence shown here is derived from an EMBL/GenBank/DDBJ whole genome shotgun (WGS) entry which is preliminary data.</text>
</comment>